<keyword evidence="2" id="KW-0732">Signal</keyword>
<protein>
    <submittedName>
        <fullName evidence="3">Uncharacterized protein</fullName>
    </submittedName>
</protein>
<gene>
    <name evidence="3" type="ORF">HICCMSTLAB_LOCUS11273</name>
</gene>
<accession>A0A8J2HJ12</accession>
<feature type="non-terminal residue" evidence="3">
    <location>
        <position position="1"/>
    </location>
</feature>
<evidence type="ECO:0000256" key="1">
    <source>
        <dbReference type="SAM" id="MobiDB-lite"/>
    </source>
</evidence>
<feature type="region of interest" description="Disordered" evidence="1">
    <location>
        <begin position="24"/>
        <end position="60"/>
    </location>
</feature>
<dbReference type="Proteomes" id="UP000786811">
    <property type="component" value="Unassembled WGS sequence"/>
</dbReference>
<dbReference type="AlphaFoldDB" id="A0A8J2HJ12"/>
<feature type="signal peptide" evidence="2">
    <location>
        <begin position="1"/>
        <end position="18"/>
    </location>
</feature>
<dbReference type="EMBL" id="CAJNRD030001123">
    <property type="protein sequence ID" value="CAG5102965.1"/>
    <property type="molecule type" value="Genomic_DNA"/>
</dbReference>
<evidence type="ECO:0000256" key="2">
    <source>
        <dbReference type="SAM" id="SignalP"/>
    </source>
</evidence>
<evidence type="ECO:0000313" key="4">
    <source>
        <dbReference type="Proteomes" id="UP000786811"/>
    </source>
</evidence>
<feature type="compositionally biased region" description="Basic and acidic residues" evidence="1">
    <location>
        <begin position="36"/>
        <end position="47"/>
    </location>
</feature>
<keyword evidence="4" id="KW-1185">Reference proteome</keyword>
<reference evidence="3" key="1">
    <citation type="submission" date="2021-04" db="EMBL/GenBank/DDBJ databases">
        <authorList>
            <person name="Chebbi M.A.C M."/>
        </authorList>
    </citation>
    <scope>NUCLEOTIDE SEQUENCE</scope>
</reference>
<dbReference type="OrthoDB" id="7687839at2759"/>
<feature type="chain" id="PRO_5035272208" evidence="2">
    <location>
        <begin position="19"/>
        <end position="178"/>
    </location>
</feature>
<organism evidence="3 4">
    <name type="scientific">Cotesia congregata</name>
    <name type="common">Parasitoid wasp</name>
    <name type="synonym">Apanteles congregatus</name>
    <dbReference type="NCBI Taxonomy" id="51543"/>
    <lineage>
        <taxon>Eukaryota</taxon>
        <taxon>Metazoa</taxon>
        <taxon>Ecdysozoa</taxon>
        <taxon>Arthropoda</taxon>
        <taxon>Hexapoda</taxon>
        <taxon>Insecta</taxon>
        <taxon>Pterygota</taxon>
        <taxon>Neoptera</taxon>
        <taxon>Endopterygota</taxon>
        <taxon>Hymenoptera</taxon>
        <taxon>Apocrita</taxon>
        <taxon>Ichneumonoidea</taxon>
        <taxon>Braconidae</taxon>
        <taxon>Microgastrinae</taxon>
        <taxon>Cotesia</taxon>
    </lineage>
</organism>
<proteinExistence type="predicted"/>
<evidence type="ECO:0000313" key="3">
    <source>
        <dbReference type="EMBL" id="CAG5102965.1"/>
    </source>
</evidence>
<name>A0A8J2HJ12_COTCN</name>
<sequence length="178" mass="20303">RNLQALLVLVELLPLSNAAMSKINKADRKKKGRTAKKIDSNGKENQKGKKRKLDEMEDDESLDGTSIKDFARSVATKKKSNSGQSVDKTFVQGDGWFISVHPESQPITTFDLLYKTYYVLNVEYPETLKNFYNFIDYFIFHMNAESINMVCSLYTSLSNFNIDSRKKGTDDAFENNSD</sequence>
<comment type="caution">
    <text evidence="3">The sequence shown here is derived from an EMBL/GenBank/DDBJ whole genome shotgun (WGS) entry which is preliminary data.</text>
</comment>